<dbReference type="InterPro" id="IPR000203">
    <property type="entry name" value="GPS"/>
</dbReference>
<evidence type="ECO:0000256" key="7">
    <source>
        <dbReference type="SAM" id="SignalP"/>
    </source>
</evidence>
<dbReference type="GO" id="GO:0005886">
    <property type="term" value="C:plasma membrane"/>
    <property type="evidence" value="ECO:0007669"/>
    <property type="project" value="TreeGrafter"/>
</dbReference>
<comment type="subcellular location">
    <subcellularLocation>
        <location evidence="1">Membrane</location>
        <topology evidence="1">Multi-pass membrane protein</topology>
    </subcellularLocation>
</comment>
<dbReference type="EMBL" id="JAINUG010000003">
    <property type="protein sequence ID" value="KAJ8417840.1"/>
    <property type="molecule type" value="Genomic_DNA"/>
</dbReference>
<dbReference type="InterPro" id="IPR017981">
    <property type="entry name" value="GPCR_2-like_7TM"/>
</dbReference>
<dbReference type="Pfam" id="PF00002">
    <property type="entry name" value="7tm_2"/>
    <property type="match status" value="1"/>
</dbReference>
<dbReference type="SMART" id="SM00303">
    <property type="entry name" value="GPS"/>
    <property type="match status" value="1"/>
</dbReference>
<evidence type="ECO:0000313" key="11">
    <source>
        <dbReference type="Proteomes" id="UP001221898"/>
    </source>
</evidence>
<dbReference type="PROSITE" id="PS50221">
    <property type="entry name" value="GAIN_B"/>
    <property type="match status" value="1"/>
</dbReference>
<feature type="chain" id="PRO_5042223717" evidence="7">
    <location>
        <begin position="36"/>
        <end position="663"/>
    </location>
</feature>
<name>A0AAD7X2F9_9TELE</name>
<dbReference type="AlphaFoldDB" id="A0AAD7X2F9"/>
<evidence type="ECO:0000256" key="4">
    <source>
        <dbReference type="ARBA" id="ARBA00023136"/>
    </source>
</evidence>
<accession>A0AAD7X2F9</accession>
<keyword evidence="2 6" id="KW-0812">Transmembrane</keyword>
<evidence type="ECO:0000256" key="2">
    <source>
        <dbReference type="ARBA" id="ARBA00022692"/>
    </source>
</evidence>
<dbReference type="GO" id="GO:0007166">
    <property type="term" value="P:cell surface receptor signaling pathway"/>
    <property type="evidence" value="ECO:0007669"/>
    <property type="project" value="InterPro"/>
</dbReference>
<feature type="transmembrane region" description="Helical" evidence="6">
    <location>
        <begin position="584"/>
        <end position="606"/>
    </location>
</feature>
<evidence type="ECO:0000256" key="6">
    <source>
        <dbReference type="SAM" id="Phobius"/>
    </source>
</evidence>
<keyword evidence="3 6" id="KW-1133">Transmembrane helix</keyword>
<evidence type="ECO:0000256" key="3">
    <source>
        <dbReference type="ARBA" id="ARBA00022989"/>
    </source>
</evidence>
<feature type="transmembrane region" description="Helical" evidence="6">
    <location>
        <begin position="382"/>
        <end position="405"/>
    </location>
</feature>
<keyword evidence="5" id="KW-1015">Disulfide bond</keyword>
<feature type="domain" description="G-protein coupled receptors family 2 profile 2" evidence="9">
    <location>
        <begin position="383"/>
        <end position="636"/>
    </location>
</feature>
<dbReference type="GO" id="GO:0004930">
    <property type="term" value="F:G protein-coupled receptor activity"/>
    <property type="evidence" value="ECO:0007669"/>
    <property type="project" value="InterPro"/>
</dbReference>
<sequence>MKEGVKGHSLAMERNKSRGVLTLALFLALLEQGGAESERDFKMCGTWSHGKSGNLWFDLSRGCETIAIAANQSTLSIQGRIMGTCENSTTIPLPHISNKGESPFCVFWDPLLDLVQVEIGNRNHTLCRTVGLQESCCTFLSPESNEPAPGKYGIMNGSTKGDVITKNLQRMYSFFGENENCKQDFCEEAIESNGADLIEHLALRSGIMGEVDLPCAEVSTRELKQGFQGLDIIFSGPQSKPLKNAPLVSLPSSLMPPGKRNVKMVMSYYKQNILFQKRGDGDGGGEVRILNEVVGISVENEVIANLPDPVKIIFRHGPMAKNESTKCVFWDTREDPAEVTWRREGCDTIRRTGETECRFYHLTYFAVLVELRPGSMVDHLEALTYISGVCCAISFCSCVGLIFLLTKALRRKPQDRPSSIPIHRNLAIALLLLCLLFMSTGVLANVGTETLCRVVGAALHYSLLCSFTWMAIEVFSAFMLVYRVMDRFQNHRLLSLVGFGLPAVLVIVLVSIKDIYGTLEVVPSYDINNPYKMCWIKLGDRGVLVHYVTNVSFPVGVVLAGVVMLFLVLRQVQTRREWKQNRATFLSIWGLSCLFGCTWGLAFLNYGALSEAILFLFCVVNSLQGFFLMLRFSLLEWMKRQGSVMETSTGSTRQQMLQEPEKC</sequence>
<reference evidence="10" key="1">
    <citation type="journal article" date="2023" name="Science">
        <title>Genome structures resolve the early diversification of teleost fishes.</title>
        <authorList>
            <person name="Parey E."/>
            <person name="Louis A."/>
            <person name="Montfort J."/>
            <person name="Bouchez O."/>
            <person name="Roques C."/>
            <person name="Iampietro C."/>
            <person name="Lluch J."/>
            <person name="Castinel A."/>
            <person name="Donnadieu C."/>
            <person name="Desvignes T."/>
            <person name="Floi Bucao C."/>
            <person name="Jouanno E."/>
            <person name="Wen M."/>
            <person name="Mejri S."/>
            <person name="Dirks R."/>
            <person name="Jansen H."/>
            <person name="Henkel C."/>
            <person name="Chen W.J."/>
            <person name="Zahm M."/>
            <person name="Cabau C."/>
            <person name="Klopp C."/>
            <person name="Thompson A.W."/>
            <person name="Robinson-Rechavi M."/>
            <person name="Braasch I."/>
            <person name="Lecointre G."/>
            <person name="Bobe J."/>
            <person name="Postlethwait J.H."/>
            <person name="Berthelot C."/>
            <person name="Roest Crollius H."/>
            <person name="Guiguen Y."/>
        </authorList>
    </citation>
    <scope>NUCLEOTIDE SEQUENCE</scope>
    <source>
        <strain evidence="10">NC1722</strain>
    </source>
</reference>
<evidence type="ECO:0000256" key="1">
    <source>
        <dbReference type="ARBA" id="ARBA00004141"/>
    </source>
</evidence>
<feature type="transmembrane region" description="Helical" evidence="6">
    <location>
        <begin position="551"/>
        <end position="572"/>
    </location>
</feature>
<comment type="caution">
    <text evidence="10">The sequence shown here is derived from an EMBL/GenBank/DDBJ whole genome shotgun (WGS) entry which is preliminary data.</text>
</comment>
<evidence type="ECO:0000313" key="10">
    <source>
        <dbReference type="EMBL" id="KAJ8417840.1"/>
    </source>
</evidence>
<dbReference type="Gene3D" id="2.60.220.50">
    <property type="match status" value="1"/>
</dbReference>
<feature type="domain" description="GAIN-B" evidence="8">
    <location>
        <begin position="219"/>
        <end position="375"/>
    </location>
</feature>
<feature type="transmembrane region" description="Helical" evidence="6">
    <location>
        <begin position="426"/>
        <end position="446"/>
    </location>
</feature>
<organism evidence="10 11">
    <name type="scientific">Aldrovandia affinis</name>
    <dbReference type="NCBI Taxonomy" id="143900"/>
    <lineage>
        <taxon>Eukaryota</taxon>
        <taxon>Metazoa</taxon>
        <taxon>Chordata</taxon>
        <taxon>Craniata</taxon>
        <taxon>Vertebrata</taxon>
        <taxon>Euteleostomi</taxon>
        <taxon>Actinopterygii</taxon>
        <taxon>Neopterygii</taxon>
        <taxon>Teleostei</taxon>
        <taxon>Notacanthiformes</taxon>
        <taxon>Halosauridae</taxon>
        <taxon>Aldrovandia</taxon>
    </lineage>
</organism>
<feature type="transmembrane region" description="Helical" evidence="6">
    <location>
        <begin position="612"/>
        <end position="630"/>
    </location>
</feature>
<dbReference type="InterPro" id="IPR000832">
    <property type="entry name" value="GPCR_2_secretin-like"/>
</dbReference>
<keyword evidence="11" id="KW-1185">Reference proteome</keyword>
<dbReference type="PROSITE" id="PS50261">
    <property type="entry name" value="G_PROTEIN_RECEP_F2_4"/>
    <property type="match status" value="1"/>
</dbReference>
<keyword evidence="4 6" id="KW-0472">Membrane</keyword>
<dbReference type="InterPro" id="IPR046338">
    <property type="entry name" value="GAIN_dom_sf"/>
</dbReference>
<feature type="transmembrane region" description="Helical" evidence="6">
    <location>
        <begin position="493"/>
        <end position="512"/>
    </location>
</feature>
<evidence type="ECO:0000256" key="5">
    <source>
        <dbReference type="ARBA" id="ARBA00023157"/>
    </source>
</evidence>
<keyword evidence="7" id="KW-0732">Signal</keyword>
<dbReference type="Proteomes" id="UP001221898">
    <property type="component" value="Unassembled WGS sequence"/>
</dbReference>
<dbReference type="Pfam" id="PF01825">
    <property type="entry name" value="GPS"/>
    <property type="match status" value="1"/>
</dbReference>
<feature type="transmembrane region" description="Helical" evidence="6">
    <location>
        <begin position="458"/>
        <end position="481"/>
    </location>
</feature>
<dbReference type="GO" id="GO:0007189">
    <property type="term" value="P:adenylate cyclase-activating G protein-coupled receptor signaling pathway"/>
    <property type="evidence" value="ECO:0007669"/>
    <property type="project" value="TreeGrafter"/>
</dbReference>
<gene>
    <name evidence="10" type="ORF">AAFF_G00226830</name>
</gene>
<dbReference type="PANTHER" id="PTHR12011">
    <property type="entry name" value="ADHESION G-PROTEIN COUPLED RECEPTOR"/>
    <property type="match status" value="1"/>
</dbReference>
<proteinExistence type="predicted"/>
<feature type="signal peptide" evidence="7">
    <location>
        <begin position="1"/>
        <end position="35"/>
    </location>
</feature>
<dbReference type="InterPro" id="IPR057244">
    <property type="entry name" value="GAIN_B"/>
</dbReference>
<dbReference type="PANTHER" id="PTHR12011:SF435">
    <property type="entry name" value="ADHESION G PROTEIN-COUPLED RECEPTOR G1-RELATED"/>
    <property type="match status" value="1"/>
</dbReference>
<dbReference type="Gene3D" id="1.20.1070.10">
    <property type="entry name" value="Rhodopsin 7-helix transmembrane proteins"/>
    <property type="match status" value="1"/>
</dbReference>
<evidence type="ECO:0000259" key="9">
    <source>
        <dbReference type="PROSITE" id="PS50261"/>
    </source>
</evidence>
<protein>
    <submittedName>
        <fullName evidence="10">Uncharacterized protein</fullName>
    </submittedName>
</protein>
<evidence type="ECO:0000259" key="8">
    <source>
        <dbReference type="PROSITE" id="PS50221"/>
    </source>
</evidence>